<dbReference type="CDD" id="cd02969">
    <property type="entry name" value="PRX_like1"/>
    <property type="match status" value="1"/>
</dbReference>
<dbReference type="SUPFAM" id="SSF52833">
    <property type="entry name" value="Thioredoxin-like"/>
    <property type="match status" value="2"/>
</dbReference>
<dbReference type="RefSeq" id="WP_130425532.1">
    <property type="nucleotide sequence ID" value="NZ_SHKW01000008.1"/>
</dbReference>
<dbReference type="EMBL" id="SHKW01000008">
    <property type="protein sequence ID" value="RZU29063.1"/>
    <property type="molecule type" value="Genomic_DNA"/>
</dbReference>
<keyword evidence="3" id="KW-1185">Reference proteome</keyword>
<dbReference type="AlphaFoldDB" id="A0A4Q7XZR6"/>
<dbReference type="InterPro" id="IPR013740">
    <property type="entry name" value="Redoxin"/>
</dbReference>
<evidence type="ECO:0000259" key="1">
    <source>
        <dbReference type="PROSITE" id="PS51352"/>
    </source>
</evidence>
<dbReference type="InterPro" id="IPR036249">
    <property type="entry name" value="Thioredoxin-like_sf"/>
</dbReference>
<sequence length="408" mass="45196">MKHRDCSQRKTISSHTRIWILVAFCVLAVLNAPIHLLGQDDSVHTGADVPPVLKIGAHAPDFTLPGVDGKTHSLKDYSASKVLVVIFSCDHCPVAQMYEHRIKQLTSDYKTRNVAVVVIMGNDPKAVHFSEEGYTDVGDSFADMKIRSAYRNFNYPYLYDGDTQAVALKYGPTATPHAFVFDQQRVLQYEGRLDNNAREQLATKHETRDAIDALLADTPVHVQSTPAVGCSTKWAYKEKGAASEIAAGDQKPVTVEAVSAGELKALRTNQGTGKLLLVNFWATWCAPCIEEFPELQKMVRMYAKRKLDIVTVSLNSPDEKGFVLDFLQKQHAINRNLQFSGNDSADAVAAFGPDWKGGMPYTVLIDTRGNVLFKTQGGMDPLAVKRALLKNLPDDKYNGQQAYWQSSF</sequence>
<dbReference type="Pfam" id="PF08534">
    <property type="entry name" value="Redoxin"/>
    <property type="match status" value="1"/>
</dbReference>
<dbReference type="PROSITE" id="PS51352">
    <property type="entry name" value="THIOREDOXIN_2"/>
    <property type="match status" value="2"/>
</dbReference>
<accession>A0A4Q7XZR6</accession>
<evidence type="ECO:0000313" key="2">
    <source>
        <dbReference type="EMBL" id="RZU29063.1"/>
    </source>
</evidence>
<dbReference type="InterPro" id="IPR000866">
    <property type="entry name" value="AhpC/TSA"/>
</dbReference>
<feature type="domain" description="Thioredoxin" evidence="1">
    <location>
        <begin position="53"/>
        <end position="216"/>
    </location>
</feature>
<dbReference type="GO" id="GO:0016209">
    <property type="term" value="F:antioxidant activity"/>
    <property type="evidence" value="ECO:0007669"/>
    <property type="project" value="InterPro"/>
</dbReference>
<name>A0A4Q7XZR6_9BACT</name>
<organism evidence="2 3">
    <name type="scientific">Edaphobacter modestus</name>
    <dbReference type="NCBI Taxonomy" id="388466"/>
    <lineage>
        <taxon>Bacteria</taxon>
        <taxon>Pseudomonadati</taxon>
        <taxon>Acidobacteriota</taxon>
        <taxon>Terriglobia</taxon>
        <taxon>Terriglobales</taxon>
        <taxon>Acidobacteriaceae</taxon>
        <taxon>Edaphobacter</taxon>
    </lineage>
</organism>
<gene>
    <name evidence="2" type="ORF">BDD14_6657</name>
</gene>
<dbReference type="InterPro" id="IPR047262">
    <property type="entry name" value="PRX-like1"/>
</dbReference>
<protein>
    <submittedName>
        <fullName evidence="2">Peroxiredoxin</fullName>
    </submittedName>
</protein>
<dbReference type="InterPro" id="IPR013766">
    <property type="entry name" value="Thioredoxin_domain"/>
</dbReference>
<dbReference type="PANTHER" id="PTHR43640">
    <property type="entry name" value="OS07G0260300 PROTEIN"/>
    <property type="match status" value="1"/>
</dbReference>
<dbReference type="GO" id="GO:0016491">
    <property type="term" value="F:oxidoreductase activity"/>
    <property type="evidence" value="ECO:0007669"/>
    <property type="project" value="InterPro"/>
</dbReference>
<comment type="caution">
    <text evidence="2">The sequence shown here is derived from an EMBL/GenBank/DDBJ whole genome shotgun (WGS) entry which is preliminary data.</text>
</comment>
<dbReference type="CDD" id="cd02966">
    <property type="entry name" value="TlpA_like_family"/>
    <property type="match status" value="1"/>
</dbReference>
<dbReference type="Gene3D" id="3.40.30.10">
    <property type="entry name" value="Glutaredoxin"/>
    <property type="match status" value="2"/>
</dbReference>
<dbReference type="Pfam" id="PF00578">
    <property type="entry name" value="AhpC-TSA"/>
    <property type="match status" value="1"/>
</dbReference>
<feature type="domain" description="Thioredoxin" evidence="1">
    <location>
        <begin position="245"/>
        <end position="394"/>
    </location>
</feature>
<dbReference type="OrthoDB" id="9809746at2"/>
<evidence type="ECO:0000313" key="3">
    <source>
        <dbReference type="Proteomes" id="UP000292958"/>
    </source>
</evidence>
<proteinExistence type="predicted"/>
<dbReference type="PANTHER" id="PTHR43640:SF1">
    <property type="entry name" value="THIOREDOXIN-DEPENDENT PEROXIREDOXIN"/>
    <property type="match status" value="1"/>
</dbReference>
<dbReference type="Proteomes" id="UP000292958">
    <property type="component" value="Unassembled WGS sequence"/>
</dbReference>
<reference evidence="2 3" key="1">
    <citation type="submission" date="2019-02" db="EMBL/GenBank/DDBJ databases">
        <title>Genomic Encyclopedia of Archaeal and Bacterial Type Strains, Phase II (KMG-II): from individual species to whole genera.</title>
        <authorList>
            <person name="Goeker M."/>
        </authorList>
    </citation>
    <scope>NUCLEOTIDE SEQUENCE [LARGE SCALE GENOMIC DNA]</scope>
    <source>
        <strain evidence="2 3">DSM 18101</strain>
    </source>
</reference>